<sequence>MKDVEYQPPFSHNFIWLHGIEVTLWAWCHYTVMLATPCEAQGLGTATAA</sequence>
<proteinExistence type="predicted"/>
<gene>
    <name evidence="1" type="ORF">TIFTF001_015504</name>
</gene>
<reference evidence="1" key="1">
    <citation type="submission" date="2023-07" db="EMBL/GenBank/DDBJ databases">
        <title>draft genome sequence of fig (Ficus carica).</title>
        <authorList>
            <person name="Takahashi T."/>
            <person name="Nishimura K."/>
        </authorList>
    </citation>
    <scope>NUCLEOTIDE SEQUENCE</scope>
</reference>
<accession>A0AA88D907</accession>
<evidence type="ECO:0000313" key="1">
    <source>
        <dbReference type="EMBL" id="GMN46317.1"/>
    </source>
</evidence>
<protein>
    <submittedName>
        <fullName evidence="1">Uncharacterized protein</fullName>
    </submittedName>
</protein>
<dbReference type="AlphaFoldDB" id="A0AA88D907"/>
<organism evidence="1 2">
    <name type="scientific">Ficus carica</name>
    <name type="common">Common fig</name>
    <dbReference type="NCBI Taxonomy" id="3494"/>
    <lineage>
        <taxon>Eukaryota</taxon>
        <taxon>Viridiplantae</taxon>
        <taxon>Streptophyta</taxon>
        <taxon>Embryophyta</taxon>
        <taxon>Tracheophyta</taxon>
        <taxon>Spermatophyta</taxon>
        <taxon>Magnoliopsida</taxon>
        <taxon>eudicotyledons</taxon>
        <taxon>Gunneridae</taxon>
        <taxon>Pentapetalae</taxon>
        <taxon>rosids</taxon>
        <taxon>fabids</taxon>
        <taxon>Rosales</taxon>
        <taxon>Moraceae</taxon>
        <taxon>Ficeae</taxon>
        <taxon>Ficus</taxon>
    </lineage>
</organism>
<comment type="caution">
    <text evidence="1">The sequence shown here is derived from an EMBL/GenBank/DDBJ whole genome shotgun (WGS) entry which is preliminary data.</text>
</comment>
<name>A0AA88D907_FICCA</name>
<evidence type="ECO:0000313" key="2">
    <source>
        <dbReference type="Proteomes" id="UP001187192"/>
    </source>
</evidence>
<keyword evidence="2" id="KW-1185">Reference proteome</keyword>
<dbReference type="Proteomes" id="UP001187192">
    <property type="component" value="Unassembled WGS sequence"/>
</dbReference>
<dbReference type="EMBL" id="BTGU01000022">
    <property type="protein sequence ID" value="GMN46317.1"/>
    <property type="molecule type" value="Genomic_DNA"/>
</dbReference>